<evidence type="ECO:0000313" key="9">
    <source>
        <dbReference type="EMBL" id="UYV64455.1"/>
    </source>
</evidence>
<dbReference type="Gene3D" id="2.30.38.10">
    <property type="entry name" value="Luciferase, Domain 3"/>
    <property type="match status" value="1"/>
</dbReference>
<keyword evidence="10" id="KW-1185">Reference proteome</keyword>
<evidence type="ECO:0000256" key="5">
    <source>
        <dbReference type="ARBA" id="ARBA00047319"/>
    </source>
</evidence>
<name>A0ABY6KB40_9ARAC</name>
<dbReference type="Pfam" id="PF13193">
    <property type="entry name" value="AMP-binding_C"/>
    <property type="match status" value="1"/>
</dbReference>
<dbReference type="PANTHER" id="PTHR43201">
    <property type="entry name" value="ACYL-COA SYNTHETASE"/>
    <property type="match status" value="1"/>
</dbReference>
<gene>
    <name evidence="9" type="ORF">LAZ67_3000777</name>
</gene>
<feature type="domain" description="AMP-dependent synthetase/ligase" evidence="7">
    <location>
        <begin position="9"/>
        <end position="44"/>
    </location>
</feature>
<accession>A0ABY6KB40</accession>
<reference evidence="9 10" key="1">
    <citation type="submission" date="2022-01" db="EMBL/GenBank/DDBJ databases">
        <title>A chromosomal length assembly of Cordylochernes scorpioides.</title>
        <authorList>
            <person name="Zeh D."/>
            <person name="Zeh J."/>
        </authorList>
    </citation>
    <scope>NUCLEOTIDE SEQUENCE [LARGE SCALE GENOMIC DNA]</scope>
    <source>
        <strain evidence="9">IN4F17</strain>
        <tissue evidence="9">Whole Body</tissue>
    </source>
</reference>
<evidence type="ECO:0000256" key="4">
    <source>
        <dbReference type="ARBA" id="ARBA00039638"/>
    </source>
</evidence>
<evidence type="ECO:0000256" key="1">
    <source>
        <dbReference type="ARBA" id="ARBA00006432"/>
    </source>
</evidence>
<dbReference type="InterPro" id="IPR025110">
    <property type="entry name" value="AMP-bd_C"/>
</dbReference>
<dbReference type="SUPFAM" id="SSF56801">
    <property type="entry name" value="Acetyl-CoA synthetase-like"/>
    <property type="match status" value="1"/>
</dbReference>
<evidence type="ECO:0000313" key="10">
    <source>
        <dbReference type="Proteomes" id="UP001235939"/>
    </source>
</evidence>
<organism evidence="9 10">
    <name type="scientific">Cordylochernes scorpioides</name>
    <dbReference type="NCBI Taxonomy" id="51811"/>
    <lineage>
        <taxon>Eukaryota</taxon>
        <taxon>Metazoa</taxon>
        <taxon>Ecdysozoa</taxon>
        <taxon>Arthropoda</taxon>
        <taxon>Chelicerata</taxon>
        <taxon>Arachnida</taxon>
        <taxon>Pseudoscorpiones</taxon>
        <taxon>Cheliferoidea</taxon>
        <taxon>Chernetidae</taxon>
        <taxon>Cordylochernes</taxon>
    </lineage>
</organism>
<comment type="catalytic activity">
    <reaction evidence="6">
        <text>a medium-chain fatty acid + ATP + CoA = a medium-chain fatty acyl-CoA + AMP + diphosphate</text>
        <dbReference type="Rhea" id="RHEA:48340"/>
        <dbReference type="ChEBI" id="CHEBI:30616"/>
        <dbReference type="ChEBI" id="CHEBI:33019"/>
        <dbReference type="ChEBI" id="CHEBI:57287"/>
        <dbReference type="ChEBI" id="CHEBI:59558"/>
        <dbReference type="ChEBI" id="CHEBI:90546"/>
        <dbReference type="ChEBI" id="CHEBI:456215"/>
        <dbReference type="EC" id="6.2.1.2"/>
    </reaction>
</comment>
<comment type="catalytic activity">
    <reaction evidence="5">
        <text>octanoate + ATP + CoA = octanoyl-CoA + AMP + diphosphate</text>
        <dbReference type="Rhea" id="RHEA:33631"/>
        <dbReference type="ChEBI" id="CHEBI:25646"/>
        <dbReference type="ChEBI" id="CHEBI:30616"/>
        <dbReference type="ChEBI" id="CHEBI:33019"/>
        <dbReference type="ChEBI" id="CHEBI:57287"/>
        <dbReference type="ChEBI" id="CHEBI:57386"/>
        <dbReference type="ChEBI" id="CHEBI:456215"/>
    </reaction>
</comment>
<evidence type="ECO:0000256" key="3">
    <source>
        <dbReference type="ARBA" id="ARBA00037247"/>
    </source>
</evidence>
<proteinExistence type="inferred from homology"/>
<evidence type="ECO:0000256" key="2">
    <source>
        <dbReference type="ARBA" id="ARBA00022598"/>
    </source>
</evidence>
<sequence>MSEEPPRRFPFVTIKVVDKVGDILPVNTPGELCVRGYNVFKGYYEDMERTKEAIDSDNWYHTGDICTMDEEGYVSVISRLKDMIIRGGENIYPVEIEDFFLKHPSVDDVHVVGVPDDRMGEEVCACFRIKKDHQVTEEELKEYCKGKVSSLFA</sequence>
<keyword evidence="2" id="KW-0436">Ligase</keyword>
<dbReference type="InterPro" id="IPR000873">
    <property type="entry name" value="AMP-dep_synth/lig_dom"/>
</dbReference>
<feature type="domain" description="AMP-binding enzyme C-terminal" evidence="8">
    <location>
        <begin position="95"/>
        <end position="150"/>
    </location>
</feature>
<protein>
    <recommendedName>
        <fullName evidence="4">Medium-chain acyl-CoA ligase ACSF2, mitochondrial</fullName>
    </recommendedName>
</protein>
<dbReference type="Pfam" id="PF00501">
    <property type="entry name" value="AMP-binding"/>
    <property type="match status" value="1"/>
</dbReference>
<dbReference type="PANTHER" id="PTHR43201:SF5">
    <property type="entry name" value="MEDIUM-CHAIN ACYL-COA LIGASE ACSF2, MITOCHONDRIAL"/>
    <property type="match status" value="1"/>
</dbReference>
<dbReference type="Proteomes" id="UP001235939">
    <property type="component" value="Chromosome 03"/>
</dbReference>
<evidence type="ECO:0000256" key="6">
    <source>
        <dbReference type="ARBA" id="ARBA00048277"/>
    </source>
</evidence>
<dbReference type="Gene3D" id="3.30.300.30">
    <property type="match status" value="1"/>
</dbReference>
<comment type="similarity">
    <text evidence="1">Belongs to the ATP-dependent AMP-binding enzyme family.</text>
</comment>
<evidence type="ECO:0000259" key="8">
    <source>
        <dbReference type="Pfam" id="PF13193"/>
    </source>
</evidence>
<dbReference type="EMBL" id="CP092865">
    <property type="protein sequence ID" value="UYV64455.1"/>
    <property type="molecule type" value="Genomic_DNA"/>
</dbReference>
<comment type="function">
    <text evidence="3">Acyl-CoA synthases catalyze the initial reaction in fatty acid metabolism, by forming a thioester with CoA. Has some preference toward medium-chain substrates. Plays a role in adipocyte differentiation.</text>
</comment>
<dbReference type="InterPro" id="IPR045851">
    <property type="entry name" value="AMP-bd_C_sf"/>
</dbReference>
<evidence type="ECO:0000259" key="7">
    <source>
        <dbReference type="Pfam" id="PF00501"/>
    </source>
</evidence>